<keyword evidence="7" id="KW-1185">Reference proteome</keyword>
<dbReference type="Pfam" id="PF01925">
    <property type="entry name" value="TauE"/>
    <property type="match status" value="1"/>
</dbReference>
<evidence type="ECO:0000256" key="5">
    <source>
        <dbReference type="RuleBase" id="RU363041"/>
    </source>
</evidence>
<feature type="transmembrane region" description="Helical" evidence="5">
    <location>
        <begin position="179"/>
        <end position="204"/>
    </location>
</feature>
<keyword evidence="5" id="KW-1003">Cell membrane</keyword>
<evidence type="ECO:0000256" key="2">
    <source>
        <dbReference type="ARBA" id="ARBA00022692"/>
    </source>
</evidence>
<dbReference type="InterPro" id="IPR051598">
    <property type="entry name" value="TSUP/Inactive_protease-like"/>
</dbReference>
<dbReference type="GO" id="GO:0005886">
    <property type="term" value="C:plasma membrane"/>
    <property type="evidence" value="ECO:0007669"/>
    <property type="project" value="UniProtKB-SubCell"/>
</dbReference>
<dbReference type="InterPro" id="IPR002781">
    <property type="entry name" value="TM_pro_TauE-like"/>
</dbReference>
<feature type="transmembrane region" description="Helical" evidence="5">
    <location>
        <begin position="216"/>
        <end position="236"/>
    </location>
</feature>
<proteinExistence type="inferred from homology"/>
<comment type="caution">
    <text evidence="6">The sequence shown here is derived from an EMBL/GenBank/DDBJ whole genome shotgun (WGS) entry which is preliminary data.</text>
</comment>
<reference evidence="6 7" key="1">
    <citation type="submission" date="2019-03" db="EMBL/GenBank/DDBJ databases">
        <title>Genomic Encyclopedia of Archaeal and Bacterial Type Strains, Phase II (KMG-II): from individual species to whole genera.</title>
        <authorList>
            <person name="Goeker M."/>
        </authorList>
    </citation>
    <scope>NUCLEOTIDE SEQUENCE [LARGE SCALE GENOMIC DNA]</scope>
    <source>
        <strain evidence="6 7">ATCC 25309</strain>
    </source>
</reference>
<feature type="transmembrane region" description="Helical" evidence="5">
    <location>
        <begin position="272"/>
        <end position="294"/>
    </location>
</feature>
<feature type="transmembrane region" description="Helical" evidence="5">
    <location>
        <begin position="117"/>
        <end position="136"/>
    </location>
</feature>
<keyword evidence="4 5" id="KW-0472">Membrane</keyword>
<feature type="transmembrane region" description="Helical" evidence="5">
    <location>
        <begin position="242"/>
        <end position="260"/>
    </location>
</feature>
<dbReference type="Proteomes" id="UP000295662">
    <property type="component" value="Unassembled WGS sequence"/>
</dbReference>
<accession>A0A4R7RI15</accession>
<evidence type="ECO:0000256" key="4">
    <source>
        <dbReference type="ARBA" id="ARBA00023136"/>
    </source>
</evidence>
<comment type="similarity">
    <text evidence="5">Belongs to the 4-toluene sulfonate uptake permease (TSUP) (TC 2.A.102) family.</text>
</comment>
<evidence type="ECO:0000313" key="6">
    <source>
        <dbReference type="EMBL" id="TDU62087.1"/>
    </source>
</evidence>
<evidence type="ECO:0000313" key="7">
    <source>
        <dbReference type="Proteomes" id="UP000295662"/>
    </source>
</evidence>
<protein>
    <recommendedName>
        <fullName evidence="5">Probable membrane transporter protein</fullName>
    </recommendedName>
</protein>
<dbReference type="PANTHER" id="PTHR43701">
    <property type="entry name" value="MEMBRANE TRANSPORTER PROTEIN MJ0441-RELATED"/>
    <property type="match status" value="1"/>
</dbReference>
<keyword evidence="2 5" id="KW-0812">Transmembrane</keyword>
<sequence>MAPFFQDAGGGVFCAGARLAGGKVLLEADPGRDEDRVPVSGIFFMPEDFYIFVIAGFVAQLIDGALGMAYGITASSLLMGWGVPPAVVSSTVHAAECFTTGASALSHHAFGNISKDLFRRLLIPGIIGAAVGAYLLSVVDGEMIKPYISGYLLIMGLVIITKAFMPFPPREVTTKLTPLALVGSFLDAIGGGGWGPIVATNLIVRGNSLRHAVGSVNAVEFFVTLSASITFFLSIGLGHWQVIAGLALGGVLAAPLGAFLTKKLPQRPMMVLVGVLVVLMSLRTLLKALGYATWI</sequence>
<feature type="transmembrane region" description="Helical" evidence="5">
    <location>
        <begin position="49"/>
        <end position="72"/>
    </location>
</feature>
<comment type="subcellular location">
    <subcellularLocation>
        <location evidence="5">Cell membrane</location>
        <topology evidence="5">Multi-pass membrane protein</topology>
    </subcellularLocation>
    <subcellularLocation>
        <location evidence="1">Membrane</location>
        <topology evidence="1">Multi-pass membrane protein</topology>
    </subcellularLocation>
</comment>
<organism evidence="6 7">
    <name type="scientific">Prosthecobacter fusiformis</name>
    <dbReference type="NCBI Taxonomy" id="48464"/>
    <lineage>
        <taxon>Bacteria</taxon>
        <taxon>Pseudomonadati</taxon>
        <taxon>Verrucomicrobiota</taxon>
        <taxon>Verrucomicrobiia</taxon>
        <taxon>Verrucomicrobiales</taxon>
        <taxon>Verrucomicrobiaceae</taxon>
        <taxon>Prosthecobacter</taxon>
    </lineage>
</organism>
<gene>
    <name evidence="6" type="ORF">EI77_04758</name>
</gene>
<dbReference type="AlphaFoldDB" id="A0A4R7RI15"/>
<dbReference type="PANTHER" id="PTHR43701:SF12">
    <property type="entry name" value="MEMBRANE TRANSPORTER PROTEIN YTNM-RELATED"/>
    <property type="match status" value="1"/>
</dbReference>
<evidence type="ECO:0000256" key="3">
    <source>
        <dbReference type="ARBA" id="ARBA00022989"/>
    </source>
</evidence>
<name>A0A4R7RI15_9BACT</name>
<keyword evidence="3 5" id="KW-1133">Transmembrane helix</keyword>
<feature type="transmembrane region" description="Helical" evidence="5">
    <location>
        <begin position="148"/>
        <end position="167"/>
    </location>
</feature>
<dbReference type="EMBL" id="SOCA01000027">
    <property type="protein sequence ID" value="TDU62087.1"/>
    <property type="molecule type" value="Genomic_DNA"/>
</dbReference>
<evidence type="ECO:0000256" key="1">
    <source>
        <dbReference type="ARBA" id="ARBA00004141"/>
    </source>
</evidence>